<dbReference type="EMBL" id="OBKZ01000014">
    <property type="protein sequence ID" value="SOB51866.1"/>
    <property type="molecule type" value="Genomic_DNA"/>
</dbReference>
<protein>
    <submittedName>
        <fullName evidence="1">Uncharacterized protein</fullName>
    </submittedName>
</protein>
<reference evidence="1 2" key="1">
    <citation type="submission" date="2017-08" db="EMBL/GenBank/DDBJ databases">
        <authorList>
            <person name="Chaillou S."/>
        </authorList>
    </citation>
    <scope>NUCLEOTIDE SEQUENCE [LARGE SCALE GENOMIC DNA]</scope>
    <source>
        <strain evidence="1 2">MFPA15A1205</strain>
    </source>
</reference>
<name>A0AAX2H4Y4_9PSED</name>
<evidence type="ECO:0000313" key="2">
    <source>
        <dbReference type="Proteomes" id="UP000219564"/>
    </source>
</evidence>
<dbReference type="AlphaFoldDB" id="A0AAX2H4Y4"/>
<dbReference type="Proteomes" id="UP000219564">
    <property type="component" value="Unassembled WGS sequence"/>
</dbReference>
<comment type="caution">
    <text evidence="1">The sequence shown here is derived from an EMBL/GenBank/DDBJ whole genome shotgun (WGS) entry which is preliminary data.</text>
</comment>
<proteinExistence type="predicted"/>
<gene>
    <name evidence="1" type="ORF">PLUA15_210001</name>
</gene>
<sequence>MPLGRKWRRDFRELSPPLLLAVSDSCISNLLPGSSPGLECMTEMLYIHTVLVLPAYRMALQGALEEGARISTKSL</sequence>
<evidence type="ECO:0000313" key="1">
    <source>
        <dbReference type="EMBL" id="SOB51866.1"/>
    </source>
</evidence>
<organism evidence="1 2">
    <name type="scientific">Pseudomonas lundensis</name>
    <dbReference type="NCBI Taxonomy" id="86185"/>
    <lineage>
        <taxon>Bacteria</taxon>
        <taxon>Pseudomonadati</taxon>
        <taxon>Pseudomonadota</taxon>
        <taxon>Gammaproteobacteria</taxon>
        <taxon>Pseudomonadales</taxon>
        <taxon>Pseudomonadaceae</taxon>
        <taxon>Pseudomonas</taxon>
    </lineage>
</organism>
<accession>A0AAX2H4Y4</accession>